<accession>A0A0A1VUV0</accession>
<proteinExistence type="predicted"/>
<name>A0A0A1VUV0_MICAE</name>
<gene>
    <name evidence="1" type="ORF">N44_01738</name>
</gene>
<dbReference type="EMBL" id="BBPA01000033">
    <property type="protein sequence ID" value="GAL93051.1"/>
    <property type="molecule type" value="Genomic_DNA"/>
</dbReference>
<sequence length="45" mass="5097">MAEKVFRGGRVPPDPSNGWHFLMSKKPKLDLFSQPYLLPIACPAR</sequence>
<reference evidence="2" key="1">
    <citation type="journal article" date="2015" name="Genome">
        <title>Whole Genome Sequence of the Non-Microcystin-Producing Microcystis aeruginosa Strain NIES-44.</title>
        <authorList>
            <person name="Okano K."/>
            <person name="Miyata N."/>
            <person name="Ozaki Y."/>
        </authorList>
    </citation>
    <scope>NUCLEOTIDE SEQUENCE [LARGE SCALE GENOMIC DNA]</scope>
    <source>
        <strain evidence="2">NIES-44</strain>
    </source>
</reference>
<protein>
    <submittedName>
        <fullName evidence="1">Uncharacterized protein</fullName>
    </submittedName>
</protein>
<dbReference type="Proteomes" id="UP000030321">
    <property type="component" value="Unassembled WGS sequence"/>
</dbReference>
<dbReference type="AlphaFoldDB" id="A0A0A1VUV0"/>
<organism evidence="1 2">
    <name type="scientific">Microcystis aeruginosa NIES-44</name>
    <dbReference type="NCBI Taxonomy" id="449439"/>
    <lineage>
        <taxon>Bacteria</taxon>
        <taxon>Bacillati</taxon>
        <taxon>Cyanobacteriota</taxon>
        <taxon>Cyanophyceae</taxon>
        <taxon>Oscillatoriophycideae</taxon>
        <taxon>Chroococcales</taxon>
        <taxon>Microcystaceae</taxon>
        <taxon>Microcystis</taxon>
    </lineage>
</organism>
<comment type="caution">
    <text evidence="1">The sequence shown here is derived from an EMBL/GenBank/DDBJ whole genome shotgun (WGS) entry which is preliminary data.</text>
</comment>
<evidence type="ECO:0000313" key="2">
    <source>
        <dbReference type="Proteomes" id="UP000030321"/>
    </source>
</evidence>
<evidence type="ECO:0000313" key="1">
    <source>
        <dbReference type="EMBL" id="GAL93051.1"/>
    </source>
</evidence>